<feature type="domain" description="PPC" evidence="1">
    <location>
        <begin position="6"/>
        <end position="145"/>
    </location>
</feature>
<dbReference type="InterPro" id="IPR005175">
    <property type="entry name" value="PPC_dom"/>
</dbReference>
<dbReference type="RefSeq" id="WP_128693168.1">
    <property type="nucleotide sequence ID" value="NZ_LHQS01000001.1"/>
</dbReference>
<dbReference type="SUPFAM" id="SSF117856">
    <property type="entry name" value="AF0104/ALDC/Ptd012-like"/>
    <property type="match status" value="1"/>
</dbReference>
<organism evidence="2 3">
    <name type="scientific">Methanoculleus taiwanensis</name>
    <dbReference type="NCBI Taxonomy" id="1550565"/>
    <lineage>
        <taxon>Archaea</taxon>
        <taxon>Methanobacteriati</taxon>
        <taxon>Methanobacteriota</taxon>
        <taxon>Stenosarchaea group</taxon>
        <taxon>Methanomicrobia</taxon>
        <taxon>Methanomicrobiales</taxon>
        <taxon>Methanomicrobiaceae</taxon>
        <taxon>Methanoculleus</taxon>
    </lineage>
</organism>
<keyword evidence="2" id="KW-0238">DNA-binding</keyword>
<gene>
    <name evidence="2" type="ORF">ABH15_04605</name>
</gene>
<accession>A0A498H6D0</accession>
<dbReference type="PANTHER" id="PTHR34988:SF1">
    <property type="entry name" value="DNA-BINDING PROTEIN"/>
    <property type="match status" value="1"/>
</dbReference>
<dbReference type="Proteomes" id="UP000290932">
    <property type="component" value="Unassembled WGS sequence"/>
</dbReference>
<proteinExistence type="predicted"/>
<dbReference type="CDD" id="cd11378">
    <property type="entry name" value="DUF296"/>
    <property type="match status" value="1"/>
</dbReference>
<sequence length="161" mass="17447">MQYSQGHIGRVFTIRFDDGEDLLTELRRFVRAVDVQTGTIQLLGALREGQLVTGPKEPVIPPVPHHENIYGGWELLGFGTVYPGTEGPSIHLHAAAGRGITSLTGCLRNTVGVYLVVEAILTEFIGIQAVRLPDEKTGVSLPVFERTLEPEPPGEPGAEQP</sequence>
<evidence type="ECO:0000313" key="2">
    <source>
        <dbReference type="EMBL" id="RXE57370.1"/>
    </source>
</evidence>
<dbReference type="PROSITE" id="PS51742">
    <property type="entry name" value="PPC"/>
    <property type="match status" value="1"/>
</dbReference>
<dbReference type="Pfam" id="PF03479">
    <property type="entry name" value="PCC"/>
    <property type="match status" value="1"/>
</dbReference>
<protein>
    <submittedName>
        <fullName evidence="2">DNA-binding protein</fullName>
    </submittedName>
</protein>
<name>A0A498H6D0_9EURY</name>
<dbReference type="GO" id="GO:0003677">
    <property type="term" value="F:DNA binding"/>
    <property type="evidence" value="ECO:0007669"/>
    <property type="project" value="UniProtKB-KW"/>
</dbReference>
<dbReference type="OrthoDB" id="371648at2157"/>
<keyword evidence="3" id="KW-1185">Reference proteome</keyword>
<dbReference type="Gene3D" id="3.30.1330.80">
    <property type="entry name" value="Hypothetical protein, similar to alpha- acetolactate decarboxylase, domain 2"/>
    <property type="match status" value="1"/>
</dbReference>
<comment type="caution">
    <text evidence="2">The sequence shown here is derived from an EMBL/GenBank/DDBJ whole genome shotgun (WGS) entry which is preliminary data.</text>
</comment>
<dbReference type="AlphaFoldDB" id="A0A498H6D0"/>
<evidence type="ECO:0000313" key="3">
    <source>
        <dbReference type="Proteomes" id="UP000290932"/>
    </source>
</evidence>
<dbReference type="PANTHER" id="PTHR34988">
    <property type="entry name" value="PROTEIN, PUTATIVE-RELATED"/>
    <property type="match status" value="1"/>
</dbReference>
<evidence type="ECO:0000259" key="1">
    <source>
        <dbReference type="PROSITE" id="PS51742"/>
    </source>
</evidence>
<dbReference type="EMBL" id="LHQS01000001">
    <property type="protein sequence ID" value="RXE57370.1"/>
    <property type="molecule type" value="Genomic_DNA"/>
</dbReference>
<reference evidence="2 3" key="1">
    <citation type="journal article" date="2015" name="Int. J. Syst. Evol. Microbiol.">
        <title>Methanoculleus taiwanensis sp. nov., a methanogen isolated from deep marine sediment at the deformation front area near Taiwan.</title>
        <authorList>
            <person name="Weng C.Y."/>
            <person name="Chen S.C."/>
            <person name="Lai M.C."/>
            <person name="Wu S.Y."/>
            <person name="Lin S."/>
            <person name="Yang T.F."/>
            <person name="Chen P.C."/>
        </authorList>
    </citation>
    <scope>NUCLEOTIDE SEQUENCE [LARGE SCALE GENOMIC DNA]</scope>
    <source>
        <strain evidence="2 3">CYW4</strain>
    </source>
</reference>